<organism evidence="2 3">
    <name type="scientific">Nocardioides panaciterrulae</name>
    <dbReference type="NCBI Taxonomy" id="661492"/>
    <lineage>
        <taxon>Bacteria</taxon>
        <taxon>Bacillati</taxon>
        <taxon>Actinomycetota</taxon>
        <taxon>Actinomycetes</taxon>
        <taxon>Propionibacteriales</taxon>
        <taxon>Nocardioidaceae</taxon>
        <taxon>Nocardioides</taxon>
    </lineage>
</organism>
<reference evidence="2 3" key="1">
    <citation type="submission" date="2020-07" db="EMBL/GenBank/DDBJ databases">
        <title>Sequencing the genomes of 1000 actinobacteria strains.</title>
        <authorList>
            <person name="Klenk H.-P."/>
        </authorList>
    </citation>
    <scope>NUCLEOTIDE SEQUENCE [LARGE SCALE GENOMIC DNA]</scope>
    <source>
        <strain evidence="2 3">DSM 21350</strain>
    </source>
</reference>
<dbReference type="GO" id="GO:0009231">
    <property type="term" value="P:riboflavin biosynthetic process"/>
    <property type="evidence" value="ECO:0007669"/>
    <property type="project" value="InterPro"/>
</dbReference>
<dbReference type="InterPro" id="IPR024072">
    <property type="entry name" value="DHFR-like_dom_sf"/>
</dbReference>
<dbReference type="RefSeq" id="WP_179662528.1">
    <property type="nucleotide sequence ID" value="NZ_JACCBG010000001.1"/>
</dbReference>
<dbReference type="AlphaFoldDB" id="A0A7Y9J9S4"/>
<dbReference type="GO" id="GO:0008703">
    <property type="term" value="F:5-amino-6-(5-phosphoribosylamino)uracil reductase activity"/>
    <property type="evidence" value="ECO:0007669"/>
    <property type="project" value="InterPro"/>
</dbReference>
<proteinExistence type="predicted"/>
<gene>
    <name evidence="2" type="ORF">BJZ21_000756</name>
</gene>
<dbReference type="InterPro" id="IPR002734">
    <property type="entry name" value="RibDG_C"/>
</dbReference>
<accession>A0A7Y9J9S4</accession>
<dbReference type="Gene3D" id="3.40.430.10">
    <property type="entry name" value="Dihydrofolate Reductase, subunit A"/>
    <property type="match status" value="1"/>
</dbReference>
<dbReference type="SUPFAM" id="SSF53597">
    <property type="entry name" value="Dihydrofolate reductase-like"/>
    <property type="match status" value="1"/>
</dbReference>
<evidence type="ECO:0000259" key="1">
    <source>
        <dbReference type="Pfam" id="PF01872"/>
    </source>
</evidence>
<evidence type="ECO:0000313" key="2">
    <source>
        <dbReference type="EMBL" id="NYD40673.1"/>
    </source>
</evidence>
<dbReference type="Proteomes" id="UP000535511">
    <property type="component" value="Unassembled WGS sequence"/>
</dbReference>
<comment type="caution">
    <text evidence="2">The sequence shown here is derived from an EMBL/GenBank/DDBJ whole genome shotgun (WGS) entry which is preliminary data.</text>
</comment>
<name>A0A7Y9J9S4_9ACTN</name>
<dbReference type="InterPro" id="IPR050765">
    <property type="entry name" value="Riboflavin_Biosynth_HTPR"/>
</dbReference>
<dbReference type="PANTHER" id="PTHR38011:SF11">
    <property type="entry name" value="2,5-DIAMINO-6-RIBOSYLAMINO-4(3H)-PYRIMIDINONE 5'-PHOSPHATE REDUCTASE"/>
    <property type="match status" value="1"/>
</dbReference>
<dbReference type="Pfam" id="PF01872">
    <property type="entry name" value="RibD_C"/>
    <property type="match status" value="1"/>
</dbReference>
<sequence length="188" mass="20613">MRTIFTTHFVSLDGVAEAPGGEPGYKHAGWTFDVEPDPALYEAKAREQEEATAFLMGARSYEAFAPVWPQMDYFAGFNAMPKYVVSSTVTDPQWTNTSVISFDDVARLREGDGEGDGGPIIVNGSLALTRSLLAAGLVDEMRLAVFPVILGSGRRLYPDAAEDKVKLTLVDHTTYANGVQYLVYRPQR</sequence>
<dbReference type="EMBL" id="JACCBG010000001">
    <property type="protein sequence ID" value="NYD40673.1"/>
    <property type="molecule type" value="Genomic_DNA"/>
</dbReference>
<feature type="domain" description="Bacterial bifunctional deaminase-reductase C-terminal" evidence="1">
    <location>
        <begin position="3"/>
        <end position="180"/>
    </location>
</feature>
<evidence type="ECO:0000313" key="3">
    <source>
        <dbReference type="Proteomes" id="UP000535511"/>
    </source>
</evidence>
<protein>
    <submittedName>
        <fullName evidence="2">Dihydrofolate reductase</fullName>
    </submittedName>
</protein>
<dbReference type="PANTHER" id="PTHR38011">
    <property type="entry name" value="DIHYDROFOLATE REDUCTASE FAMILY PROTEIN (AFU_ORTHOLOGUE AFUA_8G06820)"/>
    <property type="match status" value="1"/>
</dbReference>
<keyword evidence="3" id="KW-1185">Reference proteome</keyword>